<dbReference type="Pfam" id="PF13041">
    <property type="entry name" value="PPR_2"/>
    <property type="match status" value="4"/>
</dbReference>
<proteinExistence type="inferred from homology"/>
<dbReference type="InterPro" id="IPR011990">
    <property type="entry name" value="TPR-like_helical_dom_sf"/>
</dbReference>
<feature type="repeat" description="PPR" evidence="3">
    <location>
        <begin position="112"/>
        <end position="146"/>
    </location>
</feature>
<dbReference type="AlphaFoldDB" id="A0A5N5GLW4"/>
<feature type="repeat" description="PPR" evidence="3">
    <location>
        <begin position="11"/>
        <end position="45"/>
    </location>
</feature>
<dbReference type="NCBIfam" id="TIGR00756">
    <property type="entry name" value="PPR"/>
    <property type="match status" value="7"/>
</dbReference>
<dbReference type="EMBL" id="SMOL01000406">
    <property type="protein sequence ID" value="KAB2614582.1"/>
    <property type="molecule type" value="Genomic_DNA"/>
</dbReference>
<evidence type="ECO:0000313" key="4">
    <source>
        <dbReference type="EMBL" id="KAB2614582.1"/>
    </source>
</evidence>
<feature type="repeat" description="PPR" evidence="3">
    <location>
        <begin position="231"/>
        <end position="265"/>
    </location>
</feature>
<reference evidence="4 5" key="1">
    <citation type="submission" date="2019-09" db="EMBL/GenBank/DDBJ databases">
        <authorList>
            <person name="Ou C."/>
        </authorList>
    </citation>
    <scope>NUCLEOTIDE SEQUENCE [LARGE SCALE GENOMIC DNA]</scope>
    <source>
        <strain evidence="4">S2</strain>
        <tissue evidence="4">Leaf</tissue>
    </source>
</reference>
<feature type="repeat" description="PPR" evidence="3">
    <location>
        <begin position="319"/>
        <end position="353"/>
    </location>
</feature>
<organism evidence="4 5">
    <name type="scientific">Pyrus ussuriensis x Pyrus communis</name>
    <dbReference type="NCBI Taxonomy" id="2448454"/>
    <lineage>
        <taxon>Eukaryota</taxon>
        <taxon>Viridiplantae</taxon>
        <taxon>Streptophyta</taxon>
        <taxon>Embryophyta</taxon>
        <taxon>Tracheophyta</taxon>
        <taxon>Spermatophyta</taxon>
        <taxon>Magnoliopsida</taxon>
        <taxon>eudicotyledons</taxon>
        <taxon>Gunneridae</taxon>
        <taxon>Pentapetalae</taxon>
        <taxon>rosids</taxon>
        <taxon>fabids</taxon>
        <taxon>Rosales</taxon>
        <taxon>Rosaceae</taxon>
        <taxon>Amygdaloideae</taxon>
        <taxon>Maleae</taxon>
        <taxon>Pyrus</taxon>
    </lineage>
</organism>
<feature type="repeat" description="PPR" evidence="3">
    <location>
        <begin position="77"/>
        <end position="111"/>
    </location>
</feature>
<comment type="similarity">
    <text evidence="1">Belongs to the PPR family. P subfamily.</text>
</comment>
<keyword evidence="5" id="KW-1185">Reference proteome</keyword>
<dbReference type="InterPro" id="IPR002885">
    <property type="entry name" value="PPR_rpt"/>
</dbReference>
<dbReference type="Proteomes" id="UP000327157">
    <property type="component" value="Unassembled WGS sequence"/>
</dbReference>
<feature type="repeat" description="PPR" evidence="3">
    <location>
        <begin position="389"/>
        <end position="423"/>
    </location>
</feature>
<name>A0A5N5GLW4_9ROSA</name>
<evidence type="ECO:0000256" key="2">
    <source>
        <dbReference type="ARBA" id="ARBA00022737"/>
    </source>
</evidence>
<evidence type="ECO:0000313" key="5">
    <source>
        <dbReference type="Proteomes" id="UP000327157"/>
    </source>
</evidence>
<gene>
    <name evidence="4" type="ORF">D8674_038617</name>
</gene>
<reference evidence="4 5" key="2">
    <citation type="submission" date="2019-11" db="EMBL/GenBank/DDBJ databases">
        <title>A de novo genome assembly of a pear dwarfing rootstock.</title>
        <authorList>
            <person name="Wang F."/>
            <person name="Wang J."/>
            <person name="Li S."/>
            <person name="Zhang Y."/>
            <person name="Fang M."/>
            <person name="Ma L."/>
            <person name="Zhao Y."/>
            <person name="Jiang S."/>
        </authorList>
    </citation>
    <scope>NUCLEOTIDE SEQUENCE [LARGE SCALE GENOMIC DNA]</scope>
    <source>
        <strain evidence="4">S2</strain>
        <tissue evidence="4">Leaf</tissue>
    </source>
</reference>
<comment type="caution">
    <text evidence="4">The sequence shown here is derived from an EMBL/GenBank/DDBJ whole genome shotgun (WGS) entry which is preliminary data.</text>
</comment>
<keyword evidence="2" id="KW-0677">Repeat</keyword>
<feature type="repeat" description="PPR" evidence="3">
    <location>
        <begin position="354"/>
        <end position="388"/>
    </location>
</feature>
<dbReference type="PANTHER" id="PTHR47941">
    <property type="entry name" value="PENTATRICOPEPTIDE REPEAT-CONTAINING PROTEIN 3, MITOCHONDRIAL"/>
    <property type="match status" value="1"/>
</dbReference>
<accession>A0A5N5GLW4</accession>
<dbReference type="Pfam" id="PF12854">
    <property type="entry name" value="PPR_1"/>
    <property type="match status" value="1"/>
</dbReference>
<dbReference type="PROSITE" id="PS51375">
    <property type="entry name" value="PPR"/>
    <property type="match status" value="8"/>
</dbReference>
<sequence length="541" mass="60976">MWRGHCEYESDFSFLDTLMRGFLNAEIGAEALEVVSRMREVGLKPSLSAIVILLRKGLITVGESLLHVMWKFQCDPDVITYNILINANCERGQADDALHWVHLMIARACKPSTVTFSTVINALCKEGNMVEARKLFDGIPDMGHYKYGREEVGDHLLKDISVSGLLPDSSLYDIMVSGLCWAACSRVGLEQKAHKAYKFMITFGVTPLSSTCSSLLMGLSKKGNLQEAREFLSAFTVLLDGYFRIADLNGAQNLWNAMERRGICPDVEAYDIFLDTSRRGFVPNNFVYNSLIGGFCNRRKLSYALKLERDMRQKGLLPDIFTTNMIINGFCKQGRMKSAIDTFVDMYRTGLTPDIVTYNTLIGGYCKAFDMVGADEFLYKMYASGCEPDITTYNICVQGFCSSRKINRALMMLDELVSRGVVPDSVTYNTMMNGAYLAFLPNTVTINVLLSQFCKQGMPEKAFMWGQKLSEFSTCFDEITYILLDRAYHNLQEDSEISSGTAENSLFLDFVMYITYDYLCRNKPCRDASQNPLKLIDFKGS</sequence>
<evidence type="ECO:0000256" key="3">
    <source>
        <dbReference type="PROSITE-ProRule" id="PRU00708"/>
    </source>
</evidence>
<feature type="repeat" description="PPR" evidence="3">
    <location>
        <begin position="284"/>
        <end position="318"/>
    </location>
</feature>
<dbReference type="Pfam" id="PF01535">
    <property type="entry name" value="PPR"/>
    <property type="match status" value="2"/>
</dbReference>
<dbReference type="Gene3D" id="1.25.40.10">
    <property type="entry name" value="Tetratricopeptide repeat domain"/>
    <property type="match status" value="5"/>
</dbReference>
<dbReference type="OrthoDB" id="185373at2759"/>
<protein>
    <submittedName>
        <fullName evidence="4">Pentatricopeptide repeat-containing protein</fullName>
    </submittedName>
</protein>
<evidence type="ECO:0000256" key="1">
    <source>
        <dbReference type="ARBA" id="ARBA00007626"/>
    </source>
</evidence>